<accession>A0A401TKX9</accession>
<dbReference type="InterPro" id="IPR007110">
    <property type="entry name" value="Ig-like_dom"/>
</dbReference>
<proteinExistence type="predicted"/>
<dbReference type="Gene3D" id="2.60.40.10">
    <property type="entry name" value="Immunoglobulins"/>
    <property type="match status" value="1"/>
</dbReference>
<dbReference type="SUPFAM" id="SSF48726">
    <property type="entry name" value="Immunoglobulin"/>
    <property type="match status" value="1"/>
</dbReference>
<dbReference type="PANTHER" id="PTHR14334:SF1">
    <property type="entry name" value="B-CELL ANTIGEN RECEPTOR COMPLEX-ASSOCIATED PROTEIN ALPHA CHAIN"/>
    <property type="match status" value="1"/>
</dbReference>
<protein>
    <recommendedName>
        <fullName evidence="2">Ig-like domain-containing protein</fullName>
    </recommendedName>
</protein>
<keyword evidence="1" id="KW-0393">Immunoglobulin domain</keyword>
<dbReference type="STRING" id="137246.A0A401TKX9"/>
<dbReference type="OrthoDB" id="10012075at2759"/>
<gene>
    <name evidence="3" type="ORF">chiPu_0027628</name>
</gene>
<evidence type="ECO:0000259" key="2">
    <source>
        <dbReference type="PROSITE" id="PS50835"/>
    </source>
</evidence>
<dbReference type="SMART" id="SM00409">
    <property type="entry name" value="IG"/>
    <property type="match status" value="1"/>
</dbReference>
<sequence>MLNVIVTYLAENKPETELSSYQLAQSVQSRQLNPLLRMTARMNFLCLILLESILTAADHTSFSVTQTPPKITVNRGEDAILRCTFPNSRSGSKPEVIWWKQIGNDYFQRRLRKRFGAENETSAFCNLQSVTIQDSGVYHCGVIYKEIGQINGTGSHVFVHGK</sequence>
<dbReference type="GO" id="GO:0050853">
    <property type="term" value="P:B cell receptor signaling pathway"/>
    <property type="evidence" value="ECO:0007669"/>
    <property type="project" value="TreeGrafter"/>
</dbReference>
<evidence type="ECO:0000313" key="4">
    <source>
        <dbReference type="Proteomes" id="UP000287033"/>
    </source>
</evidence>
<dbReference type="InterPro" id="IPR013783">
    <property type="entry name" value="Ig-like_fold"/>
</dbReference>
<dbReference type="InterPro" id="IPR036179">
    <property type="entry name" value="Ig-like_dom_sf"/>
</dbReference>
<dbReference type="GO" id="GO:0019815">
    <property type="term" value="C:B cell receptor complex"/>
    <property type="evidence" value="ECO:0007669"/>
    <property type="project" value="TreeGrafter"/>
</dbReference>
<name>A0A401TKX9_CHIPU</name>
<dbReference type="PANTHER" id="PTHR14334">
    <property type="entry name" value="B-CELL ANTIGEN RECEPTOR COMPLEX-ASSOCIATED PROTEIN"/>
    <property type="match status" value="1"/>
</dbReference>
<feature type="domain" description="Ig-like" evidence="2">
    <location>
        <begin position="62"/>
        <end position="142"/>
    </location>
</feature>
<dbReference type="OMA" id="AILRCTF"/>
<dbReference type="GO" id="GO:0030183">
    <property type="term" value="P:B cell differentiation"/>
    <property type="evidence" value="ECO:0007669"/>
    <property type="project" value="TreeGrafter"/>
</dbReference>
<dbReference type="AlphaFoldDB" id="A0A401TKX9"/>
<dbReference type="Pfam" id="PF07686">
    <property type="entry name" value="V-set"/>
    <property type="match status" value="1"/>
</dbReference>
<dbReference type="EMBL" id="BEZZ01109124">
    <property type="protein sequence ID" value="GCC43311.1"/>
    <property type="molecule type" value="Genomic_DNA"/>
</dbReference>
<comment type="caution">
    <text evidence="3">The sequence shown here is derived from an EMBL/GenBank/DDBJ whole genome shotgun (WGS) entry which is preliminary data.</text>
</comment>
<dbReference type="InterPro" id="IPR013106">
    <property type="entry name" value="Ig_V-set"/>
</dbReference>
<dbReference type="GO" id="GO:0009897">
    <property type="term" value="C:external side of plasma membrane"/>
    <property type="evidence" value="ECO:0007669"/>
    <property type="project" value="TreeGrafter"/>
</dbReference>
<reference evidence="3 4" key="1">
    <citation type="journal article" date="2018" name="Nat. Ecol. Evol.">
        <title>Shark genomes provide insights into elasmobranch evolution and the origin of vertebrates.</title>
        <authorList>
            <person name="Hara Y"/>
            <person name="Yamaguchi K"/>
            <person name="Onimaru K"/>
            <person name="Kadota M"/>
            <person name="Koyanagi M"/>
            <person name="Keeley SD"/>
            <person name="Tatsumi K"/>
            <person name="Tanaka K"/>
            <person name="Motone F"/>
            <person name="Kageyama Y"/>
            <person name="Nozu R"/>
            <person name="Adachi N"/>
            <person name="Nishimura O"/>
            <person name="Nakagawa R"/>
            <person name="Tanegashima C"/>
            <person name="Kiyatake I"/>
            <person name="Matsumoto R"/>
            <person name="Murakumo K"/>
            <person name="Nishida K"/>
            <person name="Terakita A"/>
            <person name="Kuratani S"/>
            <person name="Sato K"/>
            <person name="Hyodo S Kuraku.S."/>
        </authorList>
    </citation>
    <scope>NUCLEOTIDE SEQUENCE [LARGE SCALE GENOMIC DNA]</scope>
</reference>
<organism evidence="3 4">
    <name type="scientific">Chiloscyllium punctatum</name>
    <name type="common">Brownbanded bambooshark</name>
    <name type="synonym">Hemiscyllium punctatum</name>
    <dbReference type="NCBI Taxonomy" id="137246"/>
    <lineage>
        <taxon>Eukaryota</taxon>
        <taxon>Metazoa</taxon>
        <taxon>Chordata</taxon>
        <taxon>Craniata</taxon>
        <taxon>Vertebrata</taxon>
        <taxon>Chondrichthyes</taxon>
        <taxon>Elasmobranchii</taxon>
        <taxon>Galeomorphii</taxon>
        <taxon>Galeoidea</taxon>
        <taxon>Orectolobiformes</taxon>
        <taxon>Hemiscylliidae</taxon>
        <taxon>Chiloscyllium</taxon>
    </lineage>
</organism>
<dbReference type="PROSITE" id="PS50835">
    <property type="entry name" value="IG_LIKE"/>
    <property type="match status" value="1"/>
</dbReference>
<evidence type="ECO:0000313" key="3">
    <source>
        <dbReference type="EMBL" id="GCC43311.1"/>
    </source>
</evidence>
<dbReference type="InterPro" id="IPR003599">
    <property type="entry name" value="Ig_sub"/>
</dbReference>
<evidence type="ECO:0000256" key="1">
    <source>
        <dbReference type="ARBA" id="ARBA00023319"/>
    </source>
</evidence>
<dbReference type="Proteomes" id="UP000287033">
    <property type="component" value="Unassembled WGS sequence"/>
</dbReference>
<keyword evidence="4" id="KW-1185">Reference proteome</keyword>